<accession>A0AAU2V9S9</accession>
<feature type="region of interest" description="Disordered" evidence="1">
    <location>
        <begin position="1075"/>
        <end position="1118"/>
    </location>
</feature>
<organism evidence="2">
    <name type="scientific">Streptomyces sp. NBC_00003</name>
    <dbReference type="NCBI Taxonomy" id="2903608"/>
    <lineage>
        <taxon>Bacteria</taxon>
        <taxon>Bacillati</taxon>
        <taxon>Actinomycetota</taxon>
        <taxon>Actinomycetes</taxon>
        <taxon>Kitasatosporales</taxon>
        <taxon>Streptomycetaceae</taxon>
        <taxon>Streptomyces</taxon>
    </lineage>
</organism>
<sequence length="1143" mass="124988">MALNDTLVVPVEVAAFAVNPQVRDTDDSYVMHRWEASFQTFGSRNDPPEPAPFSDLEPWRDKPERLGAYVMWQLPSGLTHGRETDDGIGDFPLVPNRWLVTRRWDGGIRSWLVESDHIGATGTVSYLDPHAATATPTKIGRKHELTASAPWQEPSDRREPFLTALGPGLLTFSVYQPYNTNVFSIHDTLEDVTTDARVSYRVIGWYAQEEKDPLRGEGEFRDLMDELEWILPPGYGTPGRSLYAGSVLGIDWKPGGPVPARTNPHPDEVAVGIGNSTAEASAAVADEYGGTGALHADEARLYEAFALGCLEQLDRTDGDLFPPRAAHRSGFGPVPGGFAWRVVDRGNPDALPPLSAAEAARERAAEADILAGLNATQRKLDALERTLRSAQEYLFHLWSLNKLRYKPEFFTEQIARKLNPDAAGSPAHRAAELTAEVRTLRTELPWSMDQDEVDAQALRYAADHGMRTARVLQRVPLAPYEESSDPVVLLRGANLHAPLDRDSLLPCRTEERLITAVGPVTELTVAADVAQVNTARLPALVPRLLAEFFILDRARAQGLDLGQAEGALPEYGTEAWAQPWQPLYLTWSANYVAIPFQEPDGSENWRFDGTRYRWTGNGTVTHRIPASGRQILTPTSGHQLEGRLAAHANGRTDLDPDMIRSLRSRLRETDELSQRLDGLSAQLGQRIIGSGLRPDGPLGALIADGDQGMPRPGNFPEEDWEGGEWEATDFQELRSGQLEFTRLAVVDRFGRAVNLIDDPLHFDFAKPSTFVPDEEVGEIEQDRFAQLAPRLLQPGRLAFHFVDGRTGKEVDVTAGANPVCAWLIHNRLDRSIACYGPEGAALGDIRVVVGANGQQHVDWNPLPGSPVPDFAGLADLAPHAHGFLAGVIRQGPAGFDALRRYLDDALAGIDPDGPDDVGLAYFFGRPLALVRAELALELAGPARRDVHWRTIFDQPEPELGSYRWRVRLGEAAQLDDGLVGYVHGDDYDHIETALKTNEDGYLRSIGTGERLKLSFDGPRAQVTLLLDARASVHATTEILPVGEVFVPQEFTDEAVAAMAVAFRAGPLLATVEPGTSGPDTVLAPHPASATGSWSWAEREGDAWPRSPMAAPDPAVWPQGVRPRIRSGFVVLDDAAGASRDGEG</sequence>
<gene>
    <name evidence="2" type="ORF">OG549_28115</name>
</gene>
<evidence type="ECO:0000256" key="1">
    <source>
        <dbReference type="SAM" id="MobiDB-lite"/>
    </source>
</evidence>
<protein>
    <submittedName>
        <fullName evidence="2">Uncharacterized protein</fullName>
    </submittedName>
</protein>
<dbReference type="EMBL" id="CP108318">
    <property type="protein sequence ID" value="WTW64196.1"/>
    <property type="molecule type" value="Genomic_DNA"/>
</dbReference>
<proteinExistence type="predicted"/>
<dbReference type="AlphaFoldDB" id="A0AAU2V9S9"/>
<name>A0AAU2V9S9_9ACTN</name>
<evidence type="ECO:0000313" key="2">
    <source>
        <dbReference type="EMBL" id="WTW64196.1"/>
    </source>
</evidence>
<reference evidence="2" key="1">
    <citation type="submission" date="2022-10" db="EMBL/GenBank/DDBJ databases">
        <title>The complete genomes of actinobacterial strains from the NBC collection.</title>
        <authorList>
            <person name="Joergensen T.S."/>
            <person name="Alvarez Arevalo M."/>
            <person name="Sterndorff E.B."/>
            <person name="Faurdal D."/>
            <person name="Vuksanovic O."/>
            <person name="Mourched A.-S."/>
            <person name="Charusanti P."/>
            <person name="Shaw S."/>
            <person name="Blin K."/>
            <person name="Weber T."/>
        </authorList>
    </citation>
    <scope>NUCLEOTIDE SEQUENCE</scope>
    <source>
        <strain evidence="2">NBC_00003</strain>
    </source>
</reference>